<dbReference type="EMBL" id="JBFXLQ010000024">
    <property type="protein sequence ID" value="KAL2866606.1"/>
    <property type="molecule type" value="Genomic_DNA"/>
</dbReference>
<accession>A0ABR4LQ73</accession>
<dbReference type="Pfam" id="PF12110">
    <property type="entry name" value="Nup96"/>
    <property type="match status" value="1"/>
</dbReference>
<comment type="caution">
    <text evidence="2">The sequence shown here is derived from an EMBL/GenBank/DDBJ whole genome shotgun (WGS) entry which is preliminary data.</text>
</comment>
<reference evidence="2 3" key="1">
    <citation type="submission" date="2024-07" db="EMBL/GenBank/DDBJ databases">
        <title>Section-level genome sequencing and comparative genomics of Aspergillus sections Usti and Cavernicolus.</title>
        <authorList>
            <consortium name="Lawrence Berkeley National Laboratory"/>
            <person name="Nybo J.L."/>
            <person name="Vesth T.C."/>
            <person name="Theobald S."/>
            <person name="Frisvad J.C."/>
            <person name="Larsen T.O."/>
            <person name="Kjaerboelling I."/>
            <person name="Rothschild-Mancinelli K."/>
            <person name="Lyhne E.K."/>
            <person name="Kogle M.E."/>
            <person name="Barry K."/>
            <person name="Clum A."/>
            <person name="Na H."/>
            <person name="Ledsgaard L."/>
            <person name="Lin J."/>
            <person name="Lipzen A."/>
            <person name="Kuo A."/>
            <person name="Riley R."/>
            <person name="Mondo S."/>
            <person name="Labutti K."/>
            <person name="Haridas S."/>
            <person name="Pangalinan J."/>
            <person name="Salamov A.A."/>
            <person name="Simmons B.A."/>
            <person name="Magnuson J.K."/>
            <person name="Chen J."/>
            <person name="Drula E."/>
            <person name="Henrissat B."/>
            <person name="Wiebenga A."/>
            <person name="Lubbers R.J."/>
            <person name="Gomes A.C."/>
            <person name="Macurrencykelacurrency M.R."/>
            <person name="Stajich J."/>
            <person name="Grigoriev I.V."/>
            <person name="Mortensen U.H."/>
            <person name="De Vries R.P."/>
            <person name="Baker S.E."/>
            <person name="Andersen M.R."/>
        </authorList>
    </citation>
    <scope>NUCLEOTIDE SEQUENCE [LARGE SCALE GENOMIC DNA]</scope>
    <source>
        <strain evidence="2 3">CBS 449.75</strain>
    </source>
</reference>
<gene>
    <name evidence="2" type="ORF">BJX67DRAFT_381833</name>
</gene>
<keyword evidence="3" id="KW-1185">Reference proteome</keyword>
<evidence type="ECO:0000259" key="1">
    <source>
        <dbReference type="Pfam" id="PF12110"/>
    </source>
</evidence>
<sequence>MLEVQRNQSSITRIDGLPLARLGHVDFAKFTKVSHSIQSDQELAIWQLANILFNDDIEDDISAGVPPQFRLKYLHRIKKDRLSRLWEGIVRERNTHAVGKAGSPEERAIYLLCAHRVEEACNVLMTSQNFHLATLVSQIGRDPTTRRDMAQQVEMWRQHNVYSEMSEPIRALYELLAGNSLRSEGKSGGALEDRASTFTFSERFELDWFQAFGLRLWYGISDNDPLEVAVSKFTEDLSSGQEPAFPSPFNQDKDRGVWYSSTDTLGRESPLWVLLKAYSATLGAAKSPVISTLELPAVLLPESVTGDKLSNRLPFQLCQVLAAVLGRYEHLNVNVAQMDQLVWDYAWELSASGDLSQTLFVLLHLSRASDRERAVKETLARFAARLPEPLTPEGSPSATWQQLTSDLQISESWIWMSKALYARDTGDAAREVDCLVRGKNWNDAHATFCRIVGPTAVIEHDYATLETLLSGFGEAPDRKVRGWANGGGVYEDFLRLATARGSAREPQRLNRLVEALVTSGETIGRSGGVEGLEERVAFKEMSRIVAGWTAQENAKAIELSRVLRLPLTGDARLVQTAEMSRRYYNVVMAGGC</sequence>
<proteinExistence type="predicted"/>
<dbReference type="GeneID" id="98148159"/>
<dbReference type="RefSeq" id="XP_070885585.1">
    <property type="nucleotide sequence ID" value="XM_071033087.1"/>
</dbReference>
<evidence type="ECO:0000313" key="3">
    <source>
        <dbReference type="Proteomes" id="UP001610432"/>
    </source>
</evidence>
<dbReference type="Proteomes" id="UP001610432">
    <property type="component" value="Unassembled WGS sequence"/>
</dbReference>
<feature type="domain" description="Nuclear pore complex protein NUP96 C-terminal" evidence="1">
    <location>
        <begin position="106"/>
        <end position="421"/>
    </location>
</feature>
<name>A0ABR4LQ73_9EURO</name>
<dbReference type="InterPro" id="IPR021967">
    <property type="entry name" value="Nup98_C"/>
</dbReference>
<dbReference type="Gene3D" id="1.25.40.690">
    <property type="match status" value="1"/>
</dbReference>
<organism evidence="2 3">
    <name type="scientific">Aspergillus lucknowensis</name>
    <dbReference type="NCBI Taxonomy" id="176173"/>
    <lineage>
        <taxon>Eukaryota</taxon>
        <taxon>Fungi</taxon>
        <taxon>Dikarya</taxon>
        <taxon>Ascomycota</taxon>
        <taxon>Pezizomycotina</taxon>
        <taxon>Eurotiomycetes</taxon>
        <taxon>Eurotiomycetidae</taxon>
        <taxon>Eurotiales</taxon>
        <taxon>Aspergillaceae</taxon>
        <taxon>Aspergillus</taxon>
        <taxon>Aspergillus subgen. Nidulantes</taxon>
    </lineage>
</organism>
<evidence type="ECO:0000313" key="2">
    <source>
        <dbReference type="EMBL" id="KAL2866606.1"/>
    </source>
</evidence>
<protein>
    <submittedName>
        <fullName evidence="2">Nuclear protein 96-domain-containing protein</fullName>
    </submittedName>
</protein>